<evidence type="ECO:0000313" key="3">
    <source>
        <dbReference type="Proteomes" id="UP000050865"/>
    </source>
</evidence>
<keyword evidence="3" id="KW-1185">Reference proteome</keyword>
<evidence type="ECO:0000256" key="1">
    <source>
        <dbReference type="SAM" id="Phobius"/>
    </source>
</evidence>
<dbReference type="RefSeq" id="WP_056989131.1">
    <property type="nucleotide sequence ID" value="NZ_AYZJ01000019.1"/>
</dbReference>
<feature type="transmembrane region" description="Helical" evidence="1">
    <location>
        <begin position="280"/>
        <end position="305"/>
    </location>
</feature>
<proteinExistence type="predicted"/>
<keyword evidence="1" id="KW-0472">Membrane</keyword>
<comment type="caution">
    <text evidence="2">The sequence shown here is derived from an EMBL/GenBank/DDBJ whole genome shotgun (WGS) entry which is preliminary data.</text>
</comment>
<dbReference type="PATRIC" id="fig|1423730.4.peg.1122"/>
<dbReference type="EMBL" id="AYZJ01000019">
    <property type="protein sequence ID" value="KRN25149.1"/>
    <property type="molecule type" value="Genomic_DNA"/>
</dbReference>
<keyword evidence="1" id="KW-1133">Transmembrane helix</keyword>
<evidence type="ECO:0000313" key="2">
    <source>
        <dbReference type="EMBL" id="KRN25149.1"/>
    </source>
</evidence>
<feature type="transmembrane region" description="Helical" evidence="1">
    <location>
        <begin position="225"/>
        <end position="253"/>
    </location>
</feature>
<sequence length="395" mass="44401">MKAILRFQFKQQHWRLWAFTVFLLAGFMYLSLRPGIVSSEASGWPQTKAERITTQKNVEKVMSTELKRGMQQGYAEMDSYARARADSFKDSPEWRSTIRELQSEMAHHNYAAFNATILSAYKSSDLADRGVLVYFNLQNRDRLNVLKAFVKRHVNATPALDVQDAIVALVYATGADSQSVDEGADRILLPILSMIALLLFSAFSRSKRNETDSLEEISPVRIHTIFFGTAIPPFLQIGVTLILGTALALLGLISLDHIPLGEPFYAVSQKTSSGVHIVYALQWGGILLLYFLVWTLLLTSGAYLLSRFTSNRILGDTILLCVIWGRALNLVYLLPKMIRPFLPSSLTNFMGIYYGRGDFHNIEYVHSLSLILAEALTLYGITMLVSLQQHRQGHS</sequence>
<feature type="transmembrane region" description="Helical" evidence="1">
    <location>
        <begin position="364"/>
        <end position="387"/>
    </location>
</feature>
<protein>
    <submittedName>
        <fullName evidence="2">Uncharacterized protein</fullName>
    </submittedName>
</protein>
<keyword evidence="1" id="KW-0812">Transmembrane</keyword>
<organism evidence="2 3">
    <name type="scientific">Lacticaseibacillus camelliae DSM 22697 = JCM 13995</name>
    <dbReference type="NCBI Taxonomy" id="1423730"/>
    <lineage>
        <taxon>Bacteria</taxon>
        <taxon>Bacillati</taxon>
        <taxon>Bacillota</taxon>
        <taxon>Bacilli</taxon>
        <taxon>Lactobacillales</taxon>
        <taxon>Lactobacillaceae</taxon>
        <taxon>Lacticaseibacillus</taxon>
    </lineage>
</organism>
<name>A0A0R2FL64_9LACO</name>
<feature type="transmembrane region" description="Helical" evidence="1">
    <location>
        <begin position="317"/>
        <end position="335"/>
    </location>
</feature>
<accession>A0A0R2FL64</accession>
<dbReference type="Proteomes" id="UP000050865">
    <property type="component" value="Unassembled WGS sequence"/>
</dbReference>
<reference evidence="2 3" key="1">
    <citation type="journal article" date="2015" name="Genome Announc.">
        <title>Expanding the biotechnology potential of lactobacilli through comparative genomics of 213 strains and associated genera.</title>
        <authorList>
            <person name="Sun Z."/>
            <person name="Harris H.M."/>
            <person name="McCann A."/>
            <person name="Guo C."/>
            <person name="Argimon S."/>
            <person name="Zhang W."/>
            <person name="Yang X."/>
            <person name="Jeffery I.B."/>
            <person name="Cooney J.C."/>
            <person name="Kagawa T.F."/>
            <person name="Liu W."/>
            <person name="Song Y."/>
            <person name="Salvetti E."/>
            <person name="Wrobel A."/>
            <person name="Rasinkangas P."/>
            <person name="Parkhill J."/>
            <person name="Rea M.C."/>
            <person name="O'Sullivan O."/>
            <person name="Ritari J."/>
            <person name="Douillard F.P."/>
            <person name="Paul Ross R."/>
            <person name="Yang R."/>
            <person name="Briner A.E."/>
            <person name="Felis G.E."/>
            <person name="de Vos W.M."/>
            <person name="Barrangou R."/>
            <person name="Klaenhammer T.R."/>
            <person name="Caufield P.W."/>
            <person name="Cui Y."/>
            <person name="Zhang H."/>
            <person name="O'Toole P.W."/>
        </authorList>
    </citation>
    <scope>NUCLEOTIDE SEQUENCE [LARGE SCALE GENOMIC DNA]</scope>
    <source>
        <strain evidence="2 3">DSM 22697</strain>
    </source>
</reference>
<gene>
    <name evidence="2" type="ORF">FC75_GL001067</name>
</gene>
<feature type="transmembrane region" description="Helical" evidence="1">
    <location>
        <begin position="187"/>
        <end position="204"/>
    </location>
</feature>
<dbReference type="AlphaFoldDB" id="A0A0R2FL64"/>